<accession>A0A6H0SJP6</accession>
<dbReference type="Gene3D" id="2.60.120.260">
    <property type="entry name" value="Galactose-binding domain-like"/>
    <property type="match status" value="1"/>
</dbReference>
<proteinExistence type="predicted"/>
<name>A0A6H0SJP6_9MICC</name>
<evidence type="ECO:0000313" key="2">
    <source>
        <dbReference type="Proteomes" id="UP000502331"/>
    </source>
</evidence>
<dbReference type="Proteomes" id="UP000502331">
    <property type="component" value="Chromosome"/>
</dbReference>
<keyword evidence="2" id="KW-1185">Reference proteome</keyword>
<dbReference type="AlphaFoldDB" id="A0A6H0SJP6"/>
<sequence>MPRSYFNSDSAYVVLIPDKVPVLQGVAVTGSGYVLGAGMRVQLRFRDINDVLIQSYSSPTSVGSTQWQRLKVTQTPPAGAAYVEMVINGAGRSTGPVVTWTDTVQPWSAGNGCPEAVVDSFSSDLTLAVPGATYSNVSFTVSEVG</sequence>
<evidence type="ECO:0000313" key="1">
    <source>
        <dbReference type="EMBL" id="QIV87544.1"/>
    </source>
</evidence>
<reference evidence="1 2" key="1">
    <citation type="submission" date="2018-09" db="EMBL/GenBank/DDBJ databases">
        <title>Glutamicibacter mishrai S5-52T (LMG 29155T = KCTC 39846T).</title>
        <authorList>
            <person name="Das S.K."/>
        </authorList>
    </citation>
    <scope>NUCLEOTIDE SEQUENCE [LARGE SCALE GENOMIC DNA]</scope>
    <source>
        <strain evidence="1 2">S5-52</strain>
    </source>
</reference>
<organism evidence="1 2">
    <name type="scientific">Glutamicibacter mishrai</name>
    <dbReference type="NCBI Taxonomy" id="1775880"/>
    <lineage>
        <taxon>Bacteria</taxon>
        <taxon>Bacillati</taxon>
        <taxon>Actinomycetota</taxon>
        <taxon>Actinomycetes</taxon>
        <taxon>Micrococcales</taxon>
        <taxon>Micrococcaceae</taxon>
        <taxon>Glutamicibacter</taxon>
    </lineage>
</organism>
<protein>
    <submittedName>
        <fullName evidence="1">Uncharacterized protein</fullName>
    </submittedName>
</protein>
<dbReference type="EMBL" id="CP032549">
    <property type="protein sequence ID" value="QIV87544.1"/>
    <property type="molecule type" value="Genomic_DNA"/>
</dbReference>
<gene>
    <name evidence="1" type="ORF">D3791_10680</name>
</gene>